<dbReference type="InterPro" id="IPR045040">
    <property type="entry name" value="PORR_fam"/>
</dbReference>
<reference evidence="2 3" key="1">
    <citation type="journal article" date="2013" name="BMC Genomics">
        <title>The miniature genome of a carnivorous plant Genlisea aurea contains a low number of genes and short non-coding sequences.</title>
        <authorList>
            <person name="Leushkin E.V."/>
            <person name="Sutormin R.A."/>
            <person name="Nabieva E.R."/>
            <person name="Penin A.A."/>
            <person name="Kondrashov A.S."/>
            <person name="Logacheva M.D."/>
        </authorList>
    </citation>
    <scope>NUCLEOTIDE SEQUENCE [LARGE SCALE GENOMIC DNA]</scope>
</reference>
<dbReference type="AlphaFoldDB" id="S8EBY1"/>
<dbReference type="Pfam" id="PF11955">
    <property type="entry name" value="PORR"/>
    <property type="match status" value="1"/>
</dbReference>
<dbReference type="Proteomes" id="UP000015453">
    <property type="component" value="Unassembled WGS sequence"/>
</dbReference>
<evidence type="ECO:0000313" key="2">
    <source>
        <dbReference type="EMBL" id="EPS70082.1"/>
    </source>
</evidence>
<dbReference type="InterPro" id="IPR021099">
    <property type="entry name" value="PORR_domain"/>
</dbReference>
<feature type="non-terminal residue" evidence="2">
    <location>
        <position position="1"/>
    </location>
</feature>
<evidence type="ECO:0000259" key="1">
    <source>
        <dbReference type="Pfam" id="PF11955"/>
    </source>
</evidence>
<protein>
    <recommendedName>
        <fullName evidence="1">PORR domain-containing protein</fullName>
    </recommendedName>
</protein>
<sequence>QKRSLVNVKIPWVRNPVLDSVVSRDVELKAASTIVSLIGSHPNSYLPIHRIIKFRGQFGLPSDLKLSTFLRRYPSIFEEFYRPDSAGTPVPCYKLSSPASEIYVEEQHLLFQDCYVDILNRLQKLLMLTKQKLLPLQTIDQLRFDLGLPLDYMDKFVNARPDLFGLVELPDGREGVKLLYRDDSLAVSHLESKRWRSDDEEQPLAFPIVFTRGFGLKKKSMEWLHDWQKLIYTSPYADASHLDPRTDVSEKRIVGVFHELVQLTILKKMERKNVSNLRRPLGLPYKFSKVFGRHPWIFYISMKGDTQTVVLREGYDDRGKLIENHPLAGIRNKYASMMTR</sequence>
<name>S8EBY1_9LAMI</name>
<dbReference type="GO" id="GO:0003723">
    <property type="term" value="F:RNA binding"/>
    <property type="evidence" value="ECO:0007669"/>
    <property type="project" value="InterPro"/>
</dbReference>
<gene>
    <name evidence="2" type="ORF">M569_04678</name>
</gene>
<accession>S8EBY1</accession>
<feature type="non-terminal residue" evidence="2">
    <location>
        <position position="340"/>
    </location>
</feature>
<organism evidence="2 3">
    <name type="scientific">Genlisea aurea</name>
    <dbReference type="NCBI Taxonomy" id="192259"/>
    <lineage>
        <taxon>Eukaryota</taxon>
        <taxon>Viridiplantae</taxon>
        <taxon>Streptophyta</taxon>
        <taxon>Embryophyta</taxon>
        <taxon>Tracheophyta</taxon>
        <taxon>Spermatophyta</taxon>
        <taxon>Magnoliopsida</taxon>
        <taxon>eudicotyledons</taxon>
        <taxon>Gunneridae</taxon>
        <taxon>Pentapetalae</taxon>
        <taxon>asterids</taxon>
        <taxon>lamiids</taxon>
        <taxon>Lamiales</taxon>
        <taxon>Lentibulariaceae</taxon>
        <taxon>Genlisea</taxon>
    </lineage>
</organism>
<dbReference type="PANTHER" id="PTHR31476:SF6">
    <property type="entry name" value="EMB|CAB68190.1"/>
    <property type="match status" value="1"/>
</dbReference>
<keyword evidence="3" id="KW-1185">Reference proteome</keyword>
<dbReference type="PANTHER" id="PTHR31476">
    <property type="entry name" value="PROTEIN WHAT'S THIS FACTOR 1 HOMOLOG, CHLOROPLASTIC"/>
    <property type="match status" value="1"/>
</dbReference>
<dbReference type="EMBL" id="AUSU01001834">
    <property type="protein sequence ID" value="EPS70082.1"/>
    <property type="molecule type" value="Genomic_DNA"/>
</dbReference>
<proteinExistence type="predicted"/>
<comment type="caution">
    <text evidence="2">The sequence shown here is derived from an EMBL/GenBank/DDBJ whole genome shotgun (WGS) entry which is preliminary data.</text>
</comment>
<feature type="domain" description="PORR" evidence="1">
    <location>
        <begin position="13"/>
        <end position="339"/>
    </location>
</feature>
<evidence type="ECO:0000313" key="3">
    <source>
        <dbReference type="Proteomes" id="UP000015453"/>
    </source>
</evidence>
<dbReference type="OrthoDB" id="1716100at2759"/>